<feature type="transmembrane region" description="Helical" evidence="1">
    <location>
        <begin position="168"/>
        <end position="196"/>
    </location>
</feature>
<dbReference type="eggNOG" id="arCOG04706">
    <property type="taxonomic scope" value="Archaea"/>
</dbReference>
<dbReference type="RefSeq" id="WP_014406879.1">
    <property type="nucleotide sequence ID" value="NC_017034.1"/>
</dbReference>
<dbReference type="HOGENOM" id="CLU_051458_0_0_2"/>
<keyword evidence="3" id="KW-1185">Reference proteome</keyword>
<feature type="transmembrane region" description="Helical" evidence="1">
    <location>
        <begin position="134"/>
        <end position="161"/>
    </location>
</feature>
<dbReference type="Proteomes" id="UP000005233">
    <property type="component" value="Chromosome"/>
</dbReference>
<dbReference type="Pfam" id="PF24400">
    <property type="entry name" value="DUF7544"/>
    <property type="match status" value="1"/>
</dbReference>
<protein>
    <recommendedName>
        <fullName evidence="4">Glycerophosphoryl diester phosphodiesterase membrane domain-containing protein</fullName>
    </recommendedName>
</protein>
<sequence length="343" mass="37778">MTEWWAFTAVGTAFDKTKRTLLEPFNAWTWLKLMVIVFFVGTGANRLGSQFGNVVNYQASPPDTKAYEQAINYILSDTTLIVILIGVFLLVILVALLFAYLRNVFSYVLIQALASGDVHIIKPFMENLGRGFRLFLFTLAVGLLAFAVIICLLIPMIASIIIGIKMGIIALILAIPIFVISLIIMIAFSIAVSIFVGFTYDFVAPMVYFRGAGIIESWKWLWASIKKDWKQYGVYVIARWALELGVGILLMFIALPIALIFIAALLVGIIMAVAAAKASMILTVVIGVALLVLSAIFILILMAITMPVAVYFRYYSLDVLKQIDPSSVVYSGRFSPPPSPPPA</sequence>
<dbReference type="OrthoDB" id="137652at2157"/>
<proteinExistence type="predicted"/>
<dbReference type="KEGG" id="mez:Mtc_2315"/>
<dbReference type="GeneID" id="11972490"/>
<evidence type="ECO:0000256" key="1">
    <source>
        <dbReference type="SAM" id="Phobius"/>
    </source>
</evidence>
<feature type="transmembrane region" description="Helical" evidence="1">
    <location>
        <begin position="27"/>
        <end position="44"/>
    </location>
</feature>
<keyword evidence="1" id="KW-0812">Transmembrane</keyword>
<feature type="transmembrane region" description="Helical" evidence="1">
    <location>
        <begin position="80"/>
        <end position="101"/>
    </location>
</feature>
<keyword evidence="1" id="KW-0472">Membrane</keyword>
<gene>
    <name evidence="2" type="ordered locus">Mtc_2315</name>
</gene>
<reference evidence="2 3" key="1">
    <citation type="journal article" date="2012" name="J. Bacteriol.">
        <title>Complete genome sequence of a thermophilic methanogen, Methanocella conradii HZ254, isolated from Chinese rice field soil.</title>
        <authorList>
            <person name="Lu Z."/>
            <person name="Lu Y."/>
        </authorList>
    </citation>
    <scope>NUCLEOTIDE SEQUENCE [LARGE SCALE GENOMIC DNA]</scope>
    <source>
        <strain evidence="3">DSM 24694 / JCM 17849 / CGMCC 1.5162 / HZ254</strain>
    </source>
</reference>
<dbReference type="AlphaFoldDB" id="H8I4V4"/>
<dbReference type="InterPro" id="IPR055966">
    <property type="entry name" value="DUF7544"/>
</dbReference>
<keyword evidence="1" id="KW-1133">Transmembrane helix</keyword>
<dbReference type="STRING" id="1041930.Mtc_2315"/>
<evidence type="ECO:0000313" key="2">
    <source>
        <dbReference type="EMBL" id="AFD01048.1"/>
    </source>
</evidence>
<feature type="transmembrane region" description="Helical" evidence="1">
    <location>
        <begin position="281"/>
        <end position="312"/>
    </location>
</feature>
<accession>H8I4V4</accession>
<evidence type="ECO:0000313" key="3">
    <source>
        <dbReference type="Proteomes" id="UP000005233"/>
    </source>
</evidence>
<dbReference type="EMBL" id="CP003243">
    <property type="protein sequence ID" value="AFD01048.1"/>
    <property type="molecule type" value="Genomic_DNA"/>
</dbReference>
<evidence type="ECO:0008006" key="4">
    <source>
        <dbReference type="Google" id="ProtNLM"/>
    </source>
</evidence>
<organism evidence="2 3">
    <name type="scientific">Methanocella conradii (strain DSM 24694 / JCM 17849 / CGMCC 1.5162 / HZ254)</name>
    <dbReference type="NCBI Taxonomy" id="1041930"/>
    <lineage>
        <taxon>Archaea</taxon>
        <taxon>Methanobacteriati</taxon>
        <taxon>Methanobacteriota</taxon>
        <taxon>Stenosarchaea group</taxon>
        <taxon>Methanomicrobia</taxon>
        <taxon>Methanocellales</taxon>
        <taxon>Methanocellaceae</taxon>
        <taxon>Methanocella</taxon>
    </lineage>
</organism>
<feature type="transmembrane region" description="Helical" evidence="1">
    <location>
        <begin position="242"/>
        <end position="275"/>
    </location>
</feature>
<name>H8I4V4_METCZ</name>